<dbReference type="AlphaFoldDB" id="H8I5P3"/>
<comment type="similarity">
    <text evidence="5">Belongs to the deoxyhypusine synthase family.</text>
</comment>
<reference evidence="10 11" key="1">
    <citation type="journal article" date="2012" name="J. Bacteriol.">
        <title>Complete genome sequence of a thermophilic methanogen, Methanocella conradii HZ254, isolated from Chinese rice field soil.</title>
        <authorList>
            <person name="Lu Z."/>
            <person name="Lu Y."/>
        </authorList>
    </citation>
    <scope>NUCLEOTIDE SEQUENCE [LARGE SCALE GENOMIC DNA]</scope>
    <source>
        <strain evidence="11">DSM 24694 / JCM 17849 / CGMCC 1.5162 / HZ254</strain>
    </source>
</reference>
<dbReference type="KEGG" id="mez:Mtc_0598"/>
<dbReference type="PANTHER" id="PTHR11703:SF2">
    <property type="entry name" value="DEOXYHYPUSINE SYNTHASE-LIKE PROTEIN"/>
    <property type="match status" value="1"/>
</dbReference>
<evidence type="ECO:0000256" key="7">
    <source>
        <dbReference type="ARBA" id="ARBA00022679"/>
    </source>
</evidence>
<dbReference type="NCBIfam" id="TIGR00321">
    <property type="entry name" value="dhys"/>
    <property type="match status" value="1"/>
</dbReference>
<evidence type="ECO:0000256" key="3">
    <source>
        <dbReference type="ARBA" id="ARBA00002823"/>
    </source>
</evidence>
<dbReference type="eggNOG" id="arCOG04142">
    <property type="taxonomic scope" value="Archaea"/>
</dbReference>
<dbReference type="STRING" id="1041930.Mtc_0598"/>
<dbReference type="RefSeq" id="WP_014405201.1">
    <property type="nucleotide sequence ID" value="NC_017034.1"/>
</dbReference>
<dbReference type="GeneID" id="11970488"/>
<dbReference type="EMBL" id="CP003243">
    <property type="protein sequence ID" value="AFC99362.1"/>
    <property type="molecule type" value="Genomic_DNA"/>
</dbReference>
<dbReference type="SUPFAM" id="SSF52467">
    <property type="entry name" value="DHS-like NAD/FAD-binding domain"/>
    <property type="match status" value="1"/>
</dbReference>
<protein>
    <recommendedName>
        <fullName evidence="9">Probable deoxyhypusine synthase 2</fullName>
        <ecNumber evidence="6">2.5.1.46</ecNumber>
    </recommendedName>
</protein>
<evidence type="ECO:0000256" key="2">
    <source>
        <dbReference type="ARBA" id="ARBA00001911"/>
    </source>
</evidence>
<evidence type="ECO:0000256" key="1">
    <source>
        <dbReference type="ARBA" id="ARBA00000952"/>
    </source>
</evidence>
<evidence type="ECO:0000256" key="4">
    <source>
        <dbReference type="ARBA" id="ARBA00005041"/>
    </source>
</evidence>
<keyword evidence="7 10" id="KW-0808">Transferase</keyword>
<evidence type="ECO:0000313" key="11">
    <source>
        <dbReference type="Proteomes" id="UP000005233"/>
    </source>
</evidence>
<comment type="function">
    <text evidence="3">Catalyzes the NAD-dependent oxidative cleavage of spermidine and the subsequent transfer of the butylamine moiety of spermidine to the epsilon-amino group of a specific lysine residue of the eIF-5A precursor protein to form the intermediate deoxyhypusine residue.</text>
</comment>
<gene>
    <name evidence="10" type="primary">dys-1</name>
    <name evidence="10" type="ordered locus">Mtc_0598</name>
</gene>
<dbReference type="GO" id="GO:0005737">
    <property type="term" value="C:cytoplasm"/>
    <property type="evidence" value="ECO:0007669"/>
    <property type="project" value="TreeGrafter"/>
</dbReference>
<comment type="catalytic activity">
    <reaction evidence="1">
        <text>[eIF5A protein]-L-lysine + spermidine = [eIF5A protein]-deoxyhypusine + propane-1,3-diamine</text>
        <dbReference type="Rhea" id="RHEA:33299"/>
        <dbReference type="Rhea" id="RHEA-COMP:10143"/>
        <dbReference type="Rhea" id="RHEA-COMP:10144"/>
        <dbReference type="ChEBI" id="CHEBI:29969"/>
        <dbReference type="ChEBI" id="CHEBI:57484"/>
        <dbReference type="ChEBI" id="CHEBI:57834"/>
        <dbReference type="ChEBI" id="CHEBI:82657"/>
        <dbReference type="EC" id="2.5.1.46"/>
    </reaction>
</comment>
<dbReference type="NCBIfam" id="NF002006">
    <property type="entry name" value="PRK00805.1"/>
    <property type="match status" value="1"/>
</dbReference>
<sequence length="351" mass="38717">MAKSKFLKRPTAPIEVADRSIAELTEAMASTGFQGRKLGESVETWAHMLKEDDLTIFMGLTGAMCPAGMRKIIAYFIQNRMIDCLVSTGANMFHDVHESLGGKHYVGSHAVDDETLFKEGVDRIYDVFAVEEQFRGTDRLIAGFSETLEQERPYSSREFMFLLGKWLHEKGADHDSIVVSAYVHNVPIFVPALCDSSIGIGLMVARRSGNVVNVDQMKDVDEITQIVENSKKTGVIYVGGGVPKNFIQQTEVIASILGLPIQGHSYAIQYTTDAPHWGGLSGCTFEEAVSWGKIAAVAPKVQVFVDATIALPIVSHALAQKAGPYLKKRKAPRYDWAGDRLKMKYALNSKR</sequence>
<keyword evidence="8" id="KW-0386">Hypusine biosynthesis</keyword>
<dbReference type="HOGENOM" id="CLU_039781_1_0_2"/>
<dbReference type="FunFam" id="3.40.910.10:FF:000006">
    <property type="entry name" value="Probable deoxyhypusine synthase"/>
    <property type="match status" value="1"/>
</dbReference>
<evidence type="ECO:0000256" key="8">
    <source>
        <dbReference type="ARBA" id="ARBA00023256"/>
    </source>
</evidence>
<dbReference type="GO" id="GO:0034038">
    <property type="term" value="F:deoxyhypusine synthase activity"/>
    <property type="evidence" value="ECO:0007669"/>
    <property type="project" value="UniProtKB-EC"/>
</dbReference>
<comment type="cofactor">
    <cofactor evidence="2">
        <name>NAD(+)</name>
        <dbReference type="ChEBI" id="CHEBI:57540"/>
    </cofactor>
</comment>
<dbReference type="EC" id="2.5.1.46" evidence="6"/>
<dbReference type="PANTHER" id="PTHR11703">
    <property type="entry name" value="DEOXYHYPUSINE SYNTHASE"/>
    <property type="match status" value="1"/>
</dbReference>
<dbReference type="OrthoDB" id="17730at2157"/>
<keyword evidence="11" id="KW-1185">Reference proteome</keyword>
<dbReference type="InterPro" id="IPR029035">
    <property type="entry name" value="DHS-like_NAD/FAD-binding_dom"/>
</dbReference>
<evidence type="ECO:0000256" key="6">
    <source>
        <dbReference type="ARBA" id="ARBA00012683"/>
    </source>
</evidence>
<accession>H8I5P3</accession>
<evidence type="ECO:0000256" key="5">
    <source>
        <dbReference type="ARBA" id="ARBA00009892"/>
    </source>
</evidence>
<dbReference type="InterPro" id="IPR036982">
    <property type="entry name" value="Deoxyhypusine_synthase_sf"/>
</dbReference>
<dbReference type="Pfam" id="PF01916">
    <property type="entry name" value="DS"/>
    <property type="match status" value="1"/>
</dbReference>
<dbReference type="Gene3D" id="3.40.910.10">
    <property type="entry name" value="Deoxyhypusine synthase"/>
    <property type="match status" value="1"/>
</dbReference>
<organism evidence="10 11">
    <name type="scientific">Methanocella conradii (strain DSM 24694 / JCM 17849 / CGMCC 1.5162 / HZ254)</name>
    <dbReference type="NCBI Taxonomy" id="1041930"/>
    <lineage>
        <taxon>Archaea</taxon>
        <taxon>Methanobacteriati</taxon>
        <taxon>Methanobacteriota</taxon>
        <taxon>Stenosarchaea group</taxon>
        <taxon>Methanomicrobia</taxon>
        <taxon>Methanocellales</taxon>
        <taxon>Methanocellaceae</taxon>
        <taxon>Methanocella</taxon>
    </lineage>
</organism>
<evidence type="ECO:0000256" key="9">
    <source>
        <dbReference type="ARBA" id="ARBA00067876"/>
    </source>
</evidence>
<comment type="pathway">
    <text evidence="4">Protein modification; eIF5A hypusination.</text>
</comment>
<proteinExistence type="inferred from homology"/>
<dbReference type="InterPro" id="IPR002773">
    <property type="entry name" value="Deoxyhypusine_synthase"/>
</dbReference>
<dbReference type="Proteomes" id="UP000005233">
    <property type="component" value="Chromosome"/>
</dbReference>
<name>H8I5P3_METCZ</name>
<evidence type="ECO:0000313" key="10">
    <source>
        <dbReference type="EMBL" id="AFC99362.1"/>
    </source>
</evidence>